<accession>A0ABN5HYI1</accession>
<dbReference type="RefSeq" id="WP_099498645.1">
    <property type="nucleotide sequence ID" value="NZ_CP026652.1"/>
</dbReference>
<organism evidence="3 4">
    <name type="scientific">Streptomyces dengpaensis</name>
    <dbReference type="NCBI Taxonomy" id="2049881"/>
    <lineage>
        <taxon>Bacteria</taxon>
        <taxon>Bacillati</taxon>
        <taxon>Actinomycetota</taxon>
        <taxon>Actinomycetes</taxon>
        <taxon>Kitasatosporales</taxon>
        <taxon>Streptomycetaceae</taxon>
        <taxon>Streptomyces</taxon>
    </lineage>
</organism>
<evidence type="ECO:0000256" key="1">
    <source>
        <dbReference type="SAM" id="MobiDB-lite"/>
    </source>
</evidence>
<sequence>MPKRFPSLSGYGIGWSTRQRITVIATGLAVLLALAAVVALLTSRTTADESQAAAPSSGPSSSTSSSTGPTASAGAGSVAKPPQLADPVAYAKAAAATLWSYDTRTTSRDQQLAGMKAWLTSETKYADWSSIAAQVPDPVLWSRMADQAQYATTTVTEAHYPSAFKQALADDPSAITEAYIYAVTVTGKQQIAWKKGGAGAEDRSITLAVQCRPNANCSLVSIAPRVVP</sequence>
<evidence type="ECO:0000256" key="2">
    <source>
        <dbReference type="SAM" id="Phobius"/>
    </source>
</evidence>
<dbReference type="EMBL" id="CP026652">
    <property type="protein sequence ID" value="AVH55673.1"/>
    <property type="molecule type" value="Genomic_DNA"/>
</dbReference>
<feature type="transmembrane region" description="Helical" evidence="2">
    <location>
        <begin position="21"/>
        <end position="41"/>
    </location>
</feature>
<keyword evidence="2" id="KW-1133">Transmembrane helix</keyword>
<proteinExistence type="predicted"/>
<evidence type="ECO:0008006" key="5">
    <source>
        <dbReference type="Google" id="ProtNLM"/>
    </source>
</evidence>
<evidence type="ECO:0000313" key="4">
    <source>
        <dbReference type="Proteomes" id="UP000238413"/>
    </source>
</evidence>
<reference evidence="3 4" key="1">
    <citation type="submission" date="2018-02" db="EMBL/GenBank/DDBJ databases">
        <title>Complete genome sequence of Streptomyces dengpaensis, the producer of angucyclines.</title>
        <authorList>
            <person name="Yumei L."/>
        </authorList>
    </citation>
    <scope>NUCLEOTIDE SEQUENCE [LARGE SCALE GENOMIC DNA]</scope>
    <source>
        <strain evidence="3 4">XZHG99</strain>
    </source>
</reference>
<evidence type="ECO:0000313" key="3">
    <source>
        <dbReference type="EMBL" id="AVH55673.1"/>
    </source>
</evidence>
<gene>
    <name evidence="3" type="ORF">C4B68_07620</name>
</gene>
<feature type="compositionally biased region" description="Low complexity" evidence="1">
    <location>
        <begin position="52"/>
        <end position="77"/>
    </location>
</feature>
<feature type="region of interest" description="Disordered" evidence="1">
    <location>
        <begin position="48"/>
        <end position="80"/>
    </location>
</feature>
<dbReference type="Proteomes" id="UP000238413">
    <property type="component" value="Chromosome"/>
</dbReference>
<keyword evidence="2" id="KW-0812">Transmembrane</keyword>
<name>A0ABN5HYI1_9ACTN</name>
<protein>
    <recommendedName>
        <fullName evidence="5">Secreted protein</fullName>
    </recommendedName>
</protein>
<keyword evidence="2" id="KW-0472">Membrane</keyword>
<keyword evidence="4" id="KW-1185">Reference proteome</keyword>